<keyword evidence="8" id="KW-0862">Zinc</keyword>
<dbReference type="PhylomeDB" id="B6QTG4"/>
<dbReference type="Pfam" id="PF08447">
    <property type="entry name" value="PAS_3"/>
    <property type="match status" value="1"/>
</dbReference>
<evidence type="ECO:0000256" key="9">
    <source>
        <dbReference type="ARBA" id="ARBA00022991"/>
    </source>
</evidence>
<keyword evidence="2" id="KW-0716">Sensory transduction</keyword>
<evidence type="ECO:0000256" key="15">
    <source>
        <dbReference type="PROSITE-ProRule" id="PRU00094"/>
    </source>
</evidence>
<dbReference type="VEuPathDB" id="FungiDB:PMAA_005050"/>
<feature type="compositionally biased region" description="Polar residues" evidence="16">
    <location>
        <begin position="8"/>
        <end position="18"/>
    </location>
</feature>
<keyword evidence="14" id="KW-0675">Receptor</keyword>
<dbReference type="NCBIfam" id="TIGR00229">
    <property type="entry name" value="sensory_box"/>
    <property type="match status" value="2"/>
</dbReference>
<keyword evidence="13" id="KW-0804">Transcription</keyword>
<feature type="region of interest" description="Disordered" evidence="16">
    <location>
        <begin position="251"/>
        <end position="270"/>
    </location>
</feature>
<dbReference type="GO" id="GO:0006355">
    <property type="term" value="P:regulation of DNA-templated transcription"/>
    <property type="evidence" value="ECO:0007669"/>
    <property type="project" value="InterPro"/>
</dbReference>
<keyword evidence="11" id="KW-0238">DNA-binding</keyword>
<protein>
    <submittedName>
        <fullName evidence="19">GATA transcription factor LreA</fullName>
    </submittedName>
</protein>
<evidence type="ECO:0000256" key="10">
    <source>
        <dbReference type="ARBA" id="ARBA00023015"/>
    </source>
</evidence>
<keyword evidence="3" id="KW-0285">Flavoprotein</keyword>
<evidence type="ECO:0000256" key="2">
    <source>
        <dbReference type="ARBA" id="ARBA00022606"/>
    </source>
</evidence>
<keyword evidence="5" id="KW-0479">Metal-binding</keyword>
<dbReference type="InterPro" id="IPR001610">
    <property type="entry name" value="PAC"/>
</dbReference>
<feature type="domain" description="PAS" evidence="17">
    <location>
        <begin position="348"/>
        <end position="370"/>
    </location>
</feature>
<dbReference type="Pfam" id="PF13426">
    <property type="entry name" value="PAS_9"/>
    <property type="match status" value="2"/>
</dbReference>
<dbReference type="CDD" id="cd00130">
    <property type="entry name" value="PAS"/>
    <property type="match status" value="3"/>
</dbReference>
<dbReference type="SUPFAM" id="SSF57716">
    <property type="entry name" value="Glucocorticoid receptor-like (DNA-binding domain)"/>
    <property type="match status" value="1"/>
</dbReference>
<dbReference type="GO" id="GO:0009881">
    <property type="term" value="F:photoreceptor activity"/>
    <property type="evidence" value="ECO:0007669"/>
    <property type="project" value="UniProtKB-KW"/>
</dbReference>
<dbReference type="GO" id="GO:0008270">
    <property type="term" value="F:zinc ion binding"/>
    <property type="evidence" value="ECO:0007669"/>
    <property type="project" value="UniProtKB-KW"/>
</dbReference>
<dbReference type="Gene3D" id="3.30.50.10">
    <property type="entry name" value="Erythroid Transcription Factor GATA-1, subunit A"/>
    <property type="match status" value="1"/>
</dbReference>
<organism evidence="19 20">
    <name type="scientific">Talaromyces marneffei (strain ATCC 18224 / CBS 334.59 / QM 7333)</name>
    <name type="common">Penicillium marneffei</name>
    <dbReference type="NCBI Taxonomy" id="441960"/>
    <lineage>
        <taxon>Eukaryota</taxon>
        <taxon>Fungi</taxon>
        <taxon>Dikarya</taxon>
        <taxon>Ascomycota</taxon>
        <taxon>Pezizomycotina</taxon>
        <taxon>Eurotiomycetes</taxon>
        <taxon>Eurotiomycetidae</taxon>
        <taxon>Eurotiales</taxon>
        <taxon>Trichocomaceae</taxon>
        <taxon>Talaromyces</taxon>
        <taxon>Talaromyces sect. Talaromyces</taxon>
    </lineage>
</organism>
<keyword evidence="7 15" id="KW-0863">Zinc-finger</keyword>
<feature type="region of interest" description="Disordered" evidence="16">
    <location>
        <begin position="763"/>
        <end position="783"/>
    </location>
</feature>
<feature type="region of interest" description="Disordered" evidence="16">
    <location>
        <begin position="924"/>
        <end position="963"/>
    </location>
</feature>
<keyword evidence="10" id="KW-0805">Transcription regulation</keyword>
<dbReference type="PROSITE" id="PS50114">
    <property type="entry name" value="GATA_ZN_FINGER_2"/>
    <property type="match status" value="1"/>
</dbReference>
<dbReference type="InterPro" id="IPR035965">
    <property type="entry name" value="PAS-like_dom_sf"/>
</dbReference>
<feature type="domain" description="PAS" evidence="17">
    <location>
        <begin position="520"/>
        <end position="583"/>
    </location>
</feature>
<evidence type="ECO:0000256" key="12">
    <source>
        <dbReference type="ARBA" id="ARBA00023159"/>
    </source>
</evidence>
<dbReference type="CDD" id="cd00202">
    <property type="entry name" value="ZnF_GATA"/>
    <property type="match status" value="1"/>
</dbReference>
<reference evidence="20" key="1">
    <citation type="journal article" date="2015" name="Genome Announc.">
        <title>Genome sequence of the AIDS-associated pathogen Penicillium marneffei (ATCC18224) and its near taxonomic relative Talaromyces stipitatus (ATCC10500).</title>
        <authorList>
            <person name="Nierman W.C."/>
            <person name="Fedorova-Abrams N.D."/>
            <person name="Andrianopoulos A."/>
        </authorList>
    </citation>
    <scope>NUCLEOTIDE SEQUENCE [LARGE SCALE GENOMIC DNA]</scope>
    <source>
        <strain evidence="20">ATCC 18224 / CBS 334.59 / QM 7333</strain>
    </source>
</reference>
<dbReference type="SUPFAM" id="SSF55785">
    <property type="entry name" value="PYP-like sensor domain (PAS domain)"/>
    <property type="match status" value="3"/>
</dbReference>
<evidence type="ECO:0000256" key="8">
    <source>
        <dbReference type="ARBA" id="ARBA00022833"/>
    </source>
</evidence>
<dbReference type="InterPro" id="IPR000679">
    <property type="entry name" value="Znf_GATA"/>
</dbReference>
<dbReference type="EMBL" id="DS995905">
    <property type="protein sequence ID" value="EEA19729.1"/>
    <property type="molecule type" value="Genomic_DNA"/>
</dbReference>
<name>B6QTG4_TALMQ</name>
<feature type="domain" description="GATA-type" evidence="18">
    <location>
        <begin position="892"/>
        <end position="919"/>
    </location>
</feature>
<dbReference type="SMART" id="SM00086">
    <property type="entry name" value="PAC"/>
    <property type="match status" value="2"/>
</dbReference>
<evidence type="ECO:0000259" key="18">
    <source>
        <dbReference type="PROSITE" id="PS50114"/>
    </source>
</evidence>
<dbReference type="Proteomes" id="UP000001294">
    <property type="component" value="Unassembled WGS sequence"/>
</dbReference>
<evidence type="ECO:0000313" key="20">
    <source>
        <dbReference type="Proteomes" id="UP000001294"/>
    </source>
</evidence>
<dbReference type="SMART" id="SM00401">
    <property type="entry name" value="ZnF_GATA"/>
    <property type="match status" value="1"/>
</dbReference>
<evidence type="ECO:0000256" key="5">
    <source>
        <dbReference type="ARBA" id="ARBA00022723"/>
    </source>
</evidence>
<keyword evidence="20" id="KW-1185">Reference proteome</keyword>
<evidence type="ECO:0000256" key="14">
    <source>
        <dbReference type="ARBA" id="ARBA00023170"/>
    </source>
</evidence>
<dbReference type="PROSITE" id="PS00344">
    <property type="entry name" value="GATA_ZN_FINGER_1"/>
    <property type="match status" value="1"/>
</dbReference>
<proteinExistence type="predicted"/>
<evidence type="ECO:0000259" key="17">
    <source>
        <dbReference type="PROSITE" id="PS50112"/>
    </source>
</evidence>
<accession>B6QTG4</accession>
<keyword evidence="1" id="KW-0600">Photoreceptor protein</keyword>
<evidence type="ECO:0000256" key="1">
    <source>
        <dbReference type="ARBA" id="ARBA00022543"/>
    </source>
</evidence>
<dbReference type="OrthoDB" id="447251at2759"/>
<feature type="region of interest" description="Disordered" evidence="16">
    <location>
        <begin position="876"/>
        <end position="909"/>
    </location>
</feature>
<feature type="compositionally biased region" description="Low complexity" evidence="16">
    <location>
        <begin position="251"/>
        <end position="264"/>
    </location>
</feature>
<keyword evidence="9" id="KW-0157">Chromophore</keyword>
<dbReference type="InterPro" id="IPR000014">
    <property type="entry name" value="PAS"/>
</dbReference>
<gene>
    <name evidence="19" type="ORF">PMAA_005050</name>
</gene>
<dbReference type="SMART" id="SM00091">
    <property type="entry name" value="PAS"/>
    <property type="match status" value="3"/>
</dbReference>
<sequence>MNPFDSGQYASQIPPQDQEQARRHSSPARATGALVGMHPGQGNNDAGLRFNMLATQPVDTKHQIARSQQPSMDFGAGGNVMGTYQFNPSVSQGNDPNMLFTGNGPMSMQQYQQNQGLFQDPDNFNLNATYNSSYAPSMDPMTTFQQGYPGAGNFQGNDLAFSLGYDASNDAQSQSLDMLFSNPTFVPLPQSSIQPMTAPEQLNTQHNWADLSNFSLSLPPQRMMNDASPVEGLPQQSSVVTLPRRSQSISQSQSISSLIQQQPSKASATPPHFRNPFIPSEIAASTTPKPGASKVVSEYYNIYSSSGFDMFGILAKIANRPHPEINIGAVDMSCAFILCDMTCHDDPIVYVSDAFERLTGYTKHEILGRNCRFLQSPDGKVDPGMKRKYVDDQTVWRLKEKIQARAEVQVSMINYRKGGQSFMNLLTMIPIHWNTTDYRFYVGFQVDLVEKPHAVTKRNADGSYSINYQQDQLSRYVLHTPESRRLQASLSRSISHDEATAVLKSISSGIKEGRYLDRVILENADDVIHVLSLRGLFLYLSQSSSRLLEYDPSELVGQSISSVCHPSDIAPVTRELKQSTTGSPVSVIYRFRRKNSGYVWFESYGSLHIEPGKGRKCLILVGRERPVYALDRSNVLKAGGIGENDLWTKISISGMFLFVSSNARVLLDRTPGEMVGKGIQDFMRSDSRGELGKALEVARTGRQATFKHEIRHKRGHVLQAQTILFPGDANPGTKPSFLIARIYLLKNSRSTYLQQRNNPIVISTTTTDMSSPGAITSSASTTSAGTMLTMATTTPPSQGNTSSVRAGPEQKLAAVTTEAGSHGLPLGTHDEAMLSTNNIFEELKTVRSSSWQFELRQLERNNRLLAEELQGLLSRRKKRKRKKGTGPLEKACANCGTRNTPEWRRGPSGHRDLCNSCGLRWAKQNGRISPRKQSDQTDKTPSPASGKASPGSLTDEKAQEKVS</sequence>
<evidence type="ECO:0000256" key="7">
    <source>
        <dbReference type="ARBA" id="ARBA00022771"/>
    </source>
</evidence>
<keyword evidence="6" id="KW-0677">Repeat</keyword>
<feature type="compositionally biased region" description="Low complexity" evidence="16">
    <location>
        <begin position="769"/>
        <end position="783"/>
    </location>
</feature>
<feature type="compositionally biased region" description="Basic and acidic residues" evidence="16">
    <location>
        <begin position="954"/>
        <end position="963"/>
    </location>
</feature>
<dbReference type="PROSITE" id="PS50112">
    <property type="entry name" value="PAS"/>
    <property type="match status" value="2"/>
</dbReference>
<dbReference type="FunFam" id="3.30.450.20:FF:000064">
    <property type="entry name" value="Vivid PAS protein VVD"/>
    <property type="match status" value="1"/>
</dbReference>
<dbReference type="InterPro" id="IPR013655">
    <property type="entry name" value="PAS_fold_3"/>
</dbReference>
<evidence type="ECO:0000256" key="13">
    <source>
        <dbReference type="ARBA" id="ARBA00023163"/>
    </source>
</evidence>
<dbReference type="InterPro" id="IPR013088">
    <property type="entry name" value="Znf_NHR/GATA"/>
</dbReference>
<evidence type="ECO:0000256" key="6">
    <source>
        <dbReference type="ARBA" id="ARBA00022737"/>
    </source>
</evidence>
<dbReference type="GO" id="GO:0005634">
    <property type="term" value="C:nucleus"/>
    <property type="evidence" value="ECO:0007669"/>
    <property type="project" value="TreeGrafter"/>
</dbReference>
<feature type="compositionally biased region" description="Low complexity" evidence="16">
    <location>
        <begin position="941"/>
        <end position="952"/>
    </location>
</feature>
<dbReference type="AlphaFoldDB" id="B6QTG4"/>
<dbReference type="PANTHER" id="PTHR47429:SF7">
    <property type="entry name" value="GATA-FACTOR"/>
    <property type="match status" value="1"/>
</dbReference>
<evidence type="ECO:0000256" key="4">
    <source>
        <dbReference type="ARBA" id="ARBA00022643"/>
    </source>
</evidence>
<keyword evidence="12" id="KW-0010">Activator</keyword>
<dbReference type="GO" id="GO:0043565">
    <property type="term" value="F:sequence-specific DNA binding"/>
    <property type="evidence" value="ECO:0007669"/>
    <property type="project" value="InterPro"/>
</dbReference>
<evidence type="ECO:0000256" key="3">
    <source>
        <dbReference type="ARBA" id="ARBA00022630"/>
    </source>
</evidence>
<dbReference type="STRING" id="441960.B6QTG4"/>
<dbReference type="Gene3D" id="3.30.450.20">
    <property type="entry name" value="PAS domain"/>
    <property type="match status" value="3"/>
</dbReference>
<evidence type="ECO:0000313" key="19">
    <source>
        <dbReference type="EMBL" id="EEA19729.1"/>
    </source>
</evidence>
<evidence type="ECO:0000256" key="16">
    <source>
        <dbReference type="SAM" id="MobiDB-lite"/>
    </source>
</evidence>
<feature type="region of interest" description="Disordered" evidence="16">
    <location>
        <begin position="1"/>
        <end position="44"/>
    </location>
</feature>
<dbReference type="Pfam" id="PF00320">
    <property type="entry name" value="GATA"/>
    <property type="match status" value="1"/>
</dbReference>
<evidence type="ECO:0000256" key="11">
    <source>
        <dbReference type="ARBA" id="ARBA00023125"/>
    </source>
</evidence>
<dbReference type="PANTHER" id="PTHR47429">
    <property type="entry name" value="PROTEIN TWIN LOV 1"/>
    <property type="match status" value="1"/>
</dbReference>
<keyword evidence="4" id="KW-0288">FMN</keyword>